<feature type="domain" description="HTH marR-type" evidence="4">
    <location>
        <begin position="1"/>
        <end position="151"/>
    </location>
</feature>
<accession>E6U5D5</accession>
<evidence type="ECO:0000256" key="3">
    <source>
        <dbReference type="ARBA" id="ARBA00023163"/>
    </source>
</evidence>
<dbReference type="Gene3D" id="1.10.10.10">
    <property type="entry name" value="Winged helix-like DNA-binding domain superfamily/Winged helix DNA-binding domain"/>
    <property type="match status" value="1"/>
</dbReference>
<evidence type="ECO:0000313" key="5">
    <source>
        <dbReference type="EMBL" id="ADU25602.1"/>
    </source>
</evidence>
<keyword evidence="2" id="KW-0238">DNA-binding</keyword>
<dbReference type="PANTHER" id="PTHR33164">
    <property type="entry name" value="TRANSCRIPTIONAL REGULATOR, MARR FAMILY"/>
    <property type="match status" value="1"/>
</dbReference>
<evidence type="ECO:0000313" key="6">
    <source>
        <dbReference type="Proteomes" id="UP000001551"/>
    </source>
</evidence>
<dbReference type="InterPro" id="IPR039422">
    <property type="entry name" value="MarR/SlyA-like"/>
</dbReference>
<sequence length="151" mass="16922">MDISDGLPLSGESSGYLFSQTYNRWHTEIKKRLRKMEITHPQFSVLASLDCLTQQKAFATQAEIAKRAGMDVMTVCGIIHTLEGKRFLKRTANPNDARASAVYLLEKGRMKLEEAFPAVRQIDEEFFGRLGDARATFNALLAVILSEQPGE</sequence>
<dbReference type="HOGENOM" id="CLU_083287_23_2_9"/>
<dbReference type="InterPro" id="IPR000835">
    <property type="entry name" value="HTH_MarR-typ"/>
</dbReference>
<evidence type="ECO:0000259" key="4">
    <source>
        <dbReference type="PROSITE" id="PS50995"/>
    </source>
</evidence>
<keyword evidence="1" id="KW-0805">Transcription regulation</keyword>
<dbReference type="SUPFAM" id="SSF46785">
    <property type="entry name" value="Winged helix' DNA-binding domain"/>
    <property type="match status" value="1"/>
</dbReference>
<protein>
    <submittedName>
        <fullName evidence="5">Transcriptional regulator, MarR family</fullName>
    </submittedName>
</protein>
<keyword evidence="3" id="KW-0804">Transcription</keyword>
<dbReference type="InterPro" id="IPR036388">
    <property type="entry name" value="WH-like_DNA-bd_sf"/>
</dbReference>
<organism evidence="5 6">
    <name type="scientific">Ethanoligenens harbinense (strain DSM 18485 / JCM 12961 / CGMCC 1.5033 / YUAN-3)</name>
    <dbReference type="NCBI Taxonomy" id="663278"/>
    <lineage>
        <taxon>Bacteria</taxon>
        <taxon>Bacillati</taxon>
        <taxon>Bacillota</taxon>
        <taxon>Clostridia</taxon>
        <taxon>Eubacteriales</taxon>
        <taxon>Oscillospiraceae</taxon>
        <taxon>Ethanoligenens</taxon>
    </lineage>
</organism>
<dbReference type="STRING" id="663278.Ethha_0011"/>
<dbReference type="RefSeq" id="WP_013483983.1">
    <property type="nucleotide sequence ID" value="NC_014828.1"/>
</dbReference>
<evidence type="ECO:0000256" key="2">
    <source>
        <dbReference type="ARBA" id="ARBA00023125"/>
    </source>
</evidence>
<dbReference type="PANTHER" id="PTHR33164:SF64">
    <property type="entry name" value="TRANSCRIPTIONAL REGULATOR SLYA"/>
    <property type="match status" value="1"/>
</dbReference>
<proteinExistence type="predicted"/>
<evidence type="ECO:0000256" key="1">
    <source>
        <dbReference type="ARBA" id="ARBA00023015"/>
    </source>
</evidence>
<dbReference type="AlphaFoldDB" id="E6U5D5"/>
<dbReference type="Pfam" id="PF01047">
    <property type="entry name" value="MarR"/>
    <property type="match status" value="1"/>
</dbReference>
<dbReference type="InterPro" id="IPR036390">
    <property type="entry name" value="WH_DNA-bd_sf"/>
</dbReference>
<dbReference type="EMBL" id="CP002400">
    <property type="protein sequence ID" value="ADU25602.1"/>
    <property type="molecule type" value="Genomic_DNA"/>
</dbReference>
<dbReference type="SMART" id="SM00347">
    <property type="entry name" value="HTH_MARR"/>
    <property type="match status" value="1"/>
</dbReference>
<gene>
    <name evidence="5" type="ordered locus">Ethha_0011</name>
</gene>
<reference evidence="5 6" key="1">
    <citation type="submission" date="2010-12" db="EMBL/GenBank/DDBJ databases">
        <title>Complete sequence of Ethanoligenens harbinense YUAN-3.</title>
        <authorList>
            <person name="Lucas S."/>
            <person name="Copeland A."/>
            <person name="Lapidus A."/>
            <person name="Cheng J.-F."/>
            <person name="Bruce D."/>
            <person name="Goodwin L."/>
            <person name="Pitluck S."/>
            <person name="Chertkov O."/>
            <person name="Misra M."/>
            <person name="Detter J.C."/>
            <person name="Han C."/>
            <person name="Tapia R."/>
            <person name="Land M."/>
            <person name="Hauser L."/>
            <person name="Jeffries C."/>
            <person name="Kyrpides N."/>
            <person name="Ivanova N."/>
            <person name="Mikhailova N."/>
            <person name="Wang A."/>
            <person name="Mouttaki H."/>
            <person name="He Z."/>
            <person name="Zhou J."/>
            <person name="Hemme C.L."/>
            <person name="Woyke T."/>
        </authorList>
    </citation>
    <scope>NUCLEOTIDE SEQUENCE [LARGE SCALE GENOMIC DNA]</scope>
    <source>
        <strain evidence="6">DSM 18485 / JCM 12961 / CGMCC 1.5033 / YUAN-3</strain>
    </source>
</reference>
<dbReference type="KEGG" id="eha:Ethha_0011"/>
<dbReference type="GO" id="GO:0003677">
    <property type="term" value="F:DNA binding"/>
    <property type="evidence" value="ECO:0007669"/>
    <property type="project" value="UniProtKB-KW"/>
</dbReference>
<keyword evidence="6" id="KW-1185">Reference proteome</keyword>
<dbReference type="eggNOG" id="COG1846">
    <property type="taxonomic scope" value="Bacteria"/>
</dbReference>
<dbReference type="Proteomes" id="UP000001551">
    <property type="component" value="Chromosome"/>
</dbReference>
<dbReference type="PROSITE" id="PS50995">
    <property type="entry name" value="HTH_MARR_2"/>
    <property type="match status" value="1"/>
</dbReference>
<name>E6U5D5_ETHHY</name>
<dbReference type="GO" id="GO:0003700">
    <property type="term" value="F:DNA-binding transcription factor activity"/>
    <property type="evidence" value="ECO:0007669"/>
    <property type="project" value="InterPro"/>
</dbReference>
<dbReference type="GO" id="GO:0006950">
    <property type="term" value="P:response to stress"/>
    <property type="evidence" value="ECO:0007669"/>
    <property type="project" value="TreeGrafter"/>
</dbReference>